<protein>
    <submittedName>
        <fullName evidence="1">Uncharacterized protein</fullName>
    </submittedName>
</protein>
<dbReference type="AlphaFoldDB" id="A0A645EWU3"/>
<proteinExistence type="predicted"/>
<sequence length="51" mass="5796">MLWHWAGFHQTLVAHHTDGKTNVGKLHQQQASPEVAGYLIVTNNPRANHRQ</sequence>
<name>A0A645EWU3_9ZZZZ</name>
<gene>
    <name evidence="1" type="ORF">SDC9_153164</name>
</gene>
<dbReference type="EMBL" id="VSSQ01051802">
    <property type="protein sequence ID" value="MPN05910.1"/>
    <property type="molecule type" value="Genomic_DNA"/>
</dbReference>
<comment type="caution">
    <text evidence="1">The sequence shown here is derived from an EMBL/GenBank/DDBJ whole genome shotgun (WGS) entry which is preliminary data.</text>
</comment>
<organism evidence="1">
    <name type="scientific">bioreactor metagenome</name>
    <dbReference type="NCBI Taxonomy" id="1076179"/>
    <lineage>
        <taxon>unclassified sequences</taxon>
        <taxon>metagenomes</taxon>
        <taxon>ecological metagenomes</taxon>
    </lineage>
</organism>
<accession>A0A645EWU3</accession>
<reference evidence="1" key="1">
    <citation type="submission" date="2019-08" db="EMBL/GenBank/DDBJ databases">
        <authorList>
            <person name="Kucharzyk K."/>
            <person name="Murdoch R.W."/>
            <person name="Higgins S."/>
            <person name="Loffler F."/>
        </authorList>
    </citation>
    <scope>NUCLEOTIDE SEQUENCE</scope>
</reference>
<evidence type="ECO:0000313" key="1">
    <source>
        <dbReference type="EMBL" id="MPN05910.1"/>
    </source>
</evidence>